<accession>U5W5P8</accession>
<keyword evidence="2" id="KW-1185">Reference proteome</keyword>
<dbReference type="EMBL" id="CP006272">
    <property type="protein sequence ID" value="AGZ43251.1"/>
    <property type="molecule type" value="Genomic_DNA"/>
</dbReference>
<dbReference type="Proteomes" id="UP000017746">
    <property type="component" value="Chromosome"/>
</dbReference>
<gene>
    <name evidence="1" type="ORF">AFR_24925</name>
</gene>
<evidence type="ECO:0000313" key="2">
    <source>
        <dbReference type="Proteomes" id="UP000017746"/>
    </source>
</evidence>
<dbReference type="Pfam" id="PF13374">
    <property type="entry name" value="TPR_10"/>
    <property type="match status" value="1"/>
</dbReference>
<dbReference type="InterPro" id="IPR011990">
    <property type="entry name" value="TPR-like_helical_dom_sf"/>
</dbReference>
<dbReference type="AlphaFoldDB" id="U5W5P8"/>
<dbReference type="InterPro" id="IPR053137">
    <property type="entry name" value="NLR-like"/>
</dbReference>
<sequence>MTAVLPPRHVHANVPIVSAADLQLVESPLVGDACEPPFGSLPDVVRGREAQIGELRVLAAAGGVAVLSGEIGCGKTTIVLAAARALAGDHTVFWVPAHQRASFVDAMAAVASRLRVSGAEITRAREEGSADLAWRLLTAPPDAATGSARNILVIDNADDPGLAADVIRRARGLDPERWLTIVTTRIVTGLAGSGPATTLTIDRLSDEDCAHLLLDRIRELDDHRRFRALPAALEAVGLLGRVPLAVHLAGSAQGSSVARHTLSGYVGELSRAPVGRPGLRADEPAYHLLRALRPALDAFGAEEKDTALRLLAVLAGSAPGRPFPLGALVVATGPAETPLAYRSVRLLAQSGIVTIGTDDNLHVATIHPLVARAAAHLDGGPATAAQSVRGAAAGALDAMTRPGGSTRPGDDEWQLWRLLIPHVRHVLTSPGSDGDVVVLRVAHRAVRQLTSHGMHRAAAQLAEDALGRTGSLPAGQEGAHRTALLDRGLTLQACGDDLKGAFRHLSDVALRTRRDCPPDDPEAMHAGHCLAAVLHELGDLTEAEQLFRPVLDARRDVLGAGHPDTLTTMQCLAAVLQAAGRAGEAEEMLQQVHSGRVRQLGPDHPDTLTTRHSIAYARQAAGGPGAERDFAQVLADRRRVLGETHPNTLITRHNLAWIEQAGGNYAAAEDQFRAVLQLQIPRLGRAHPHTVATAANLAWDLLQQRQFTTARLLFTQVLKIRTGRLGSLHPDTQTTRGNLGWLTYEEGDFVRAERRFRKLLGDRTRLLGDHHPRTLTTRHNLALSLRSQRRLPEARDEFISVLGDQERVIGGSHDSTLATRYNLAVTLRMLNDDMWLTEAMSLLDSVLATLRGRPNPLLRQTKRELVTLLAIRSGRADVHELLDDATFEAPPTTTADDPLVRRFVDDDIDDFVDPDLTD</sequence>
<dbReference type="SUPFAM" id="SSF52540">
    <property type="entry name" value="P-loop containing nucleoside triphosphate hydrolases"/>
    <property type="match status" value="1"/>
</dbReference>
<dbReference type="Gene3D" id="3.40.50.300">
    <property type="entry name" value="P-loop containing nucleotide triphosphate hydrolases"/>
    <property type="match status" value="1"/>
</dbReference>
<dbReference type="HOGENOM" id="CLU_283685_0_0_11"/>
<name>U5W5P8_9ACTN</name>
<dbReference type="eggNOG" id="COG0457">
    <property type="taxonomic scope" value="Bacteria"/>
</dbReference>
<proteinExistence type="predicted"/>
<evidence type="ECO:0000313" key="1">
    <source>
        <dbReference type="EMBL" id="AGZ43251.1"/>
    </source>
</evidence>
<dbReference type="Pfam" id="PF13424">
    <property type="entry name" value="TPR_12"/>
    <property type="match status" value="3"/>
</dbReference>
<dbReference type="Gene3D" id="1.25.40.10">
    <property type="entry name" value="Tetratricopeptide repeat domain"/>
    <property type="match status" value="2"/>
</dbReference>
<protein>
    <submittedName>
        <fullName evidence="1">Uncharacterized protein</fullName>
    </submittedName>
</protein>
<dbReference type="PANTHER" id="PTHR46082:SF6">
    <property type="entry name" value="AAA+ ATPASE DOMAIN-CONTAINING PROTEIN-RELATED"/>
    <property type="match status" value="1"/>
</dbReference>
<dbReference type="PANTHER" id="PTHR46082">
    <property type="entry name" value="ATP/GTP-BINDING PROTEIN-RELATED"/>
    <property type="match status" value="1"/>
</dbReference>
<dbReference type="KEGG" id="afs:AFR_24925"/>
<reference evidence="1 2" key="1">
    <citation type="journal article" date="2014" name="J. Biotechnol.">
        <title>Complete genome sequence of the actinobacterium Actinoplanes friuliensis HAG 010964, producer of the lipopeptide antibiotic friulimycin.</title>
        <authorList>
            <person name="Ruckert C."/>
            <person name="Szczepanowski R."/>
            <person name="Albersmeier A."/>
            <person name="Goesmann A."/>
            <person name="Fischer N."/>
            <person name="Steinkamper A."/>
            <person name="Puhler A."/>
            <person name="Biener R."/>
            <person name="Schwartz D."/>
            <person name="Kalinowski J."/>
        </authorList>
    </citation>
    <scope>NUCLEOTIDE SEQUENCE [LARGE SCALE GENOMIC DNA]</scope>
    <source>
        <strain evidence="1 2">DSM 7358</strain>
    </source>
</reference>
<dbReference type="PATRIC" id="fig|1246995.3.peg.5049"/>
<dbReference type="InterPro" id="IPR027417">
    <property type="entry name" value="P-loop_NTPase"/>
</dbReference>
<organism evidence="1 2">
    <name type="scientific">Actinoplanes friuliensis DSM 7358</name>
    <dbReference type="NCBI Taxonomy" id="1246995"/>
    <lineage>
        <taxon>Bacteria</taxon>
        <taxon>Bacillati</taxon>
        <taxon>Actinomycetota</taxon>
        <taxon>Actinomycetes</taxon>
        <taxon>Micromonosporales</taxon>
        <taxon>Micromonosporaceae</taxon>
        <taxon>Actinoplanes</taxon>
    </lineage>
</organism>
<dbReference type="STRING" id="1246995.AFR_24925"/>
<dbReference type="SUPFAM" id="SSF48452">
    <property type="entry name" value="TPR-like"/>
    <property type="match status" value="2"/>
</dbReference>